<dbReference type="GeneID" id="92789279"/>
<evidence type="ECO:0000313" key="1">
    <source>
        <dbReference type="EMBL" id="KAA6450991.1"/>
    </source>
</evidence>
<protein>
    <submittedName>
        <fullName evidence="1">Uncharacterized protein</fullName>
    </submittedName>
</protein>
<evidence type="ECO:0000313" key="2">
    <source>
        <dbReference type="Proteomes" id="UP000324326"/>
    </source>
</evidence>
<gene>
    <name evidence="1" type="ORF">DX927_09175</name>
</gene>
<comment type="caution">
    <text evidence="1">The sequence shown here is derived from an EMBL/GenBank/DDBJ whole genome shotgun (WGS) entry which is preliminary data.</text>
</comment>
<accession>A0A5M8RT51</accession>
<dbReference type="Proteomes" id="UP000324326">
    <property type="component" value="Unassembled WGS sequence"/>
</dbReference>
<dbReference type="EMBL" id="QSND01000002">
    <property type="protein sequence ID" value="KAA6450991.1"/>
    <property type="molecule type" value="Genomic_DNA"/>
</dbReference>
<reference evidence="1 2" key="1">
    <citation type="submission" date="2018-08" db="EMBL/GenBank/DDBJ databases">
        <title>Bacillus phenotypic plasticity.</title>
        <authorList>
            <person name="Hurtado E."/>
        </authorList>
    </citation>
    <scope>NUCLEOTIDE SEQUENCE [LARGE SCALE GENOMIC DNA]</scope>
    <source>
        <strain evidence="1 2">427</strain>
    </source>
</reference>
<name>A0A5M8RT51_9BACI</name>
<proteinExistence type="predicted"/>
<dbReference type="AlphaFoldDB" id="A0A5M8RT51"/>
<sequence>MRRRAMKRQLLVSYSFLVGGKKGSGRTTEFLVTGKKRISPNDIAWMEKRLKEDNDFDAVAIISYQYF</sequence>
<organism evidence="1 2">
    <name type="scientific">Bacillus swezeyi</name>
    <dbReference type="NCBI Taxonomy" id="1925020"/>
    <lineage>
        <taxon>Bacteria</taxon>
        <taxon>Bacillati</taxon>
        <taxon>Bacillota</taxon>
        <taxon>Bacilli</taxon>
        <taxon>Bacillales</taxon>
        <taxon>Bacillaceae</taxon>
        <taxon>Bacillus</taxon>
    </lineage>
</organism>
<dbReference type="RefSeq" id="WP_150149822.1">
    <property type="nucleotide sequence ID" value="NZ_CP133085.1"/>
</dbReference>